<dbReference type="GO" id="GO:0060271">
    <property type="term" value="P:cilium assembly"/>
    <property type="evidence" value="ECO:0007669"/>
    <property type="project" value="TreeGrafter"/>
</dbReference>
<comment type="caution">
    <text evidence="4">The sequence shown here is derived from an EMBL/GenBank/DDBJ whole genome shotgun (WGS) entry which is preliminary data.</text>
</comment>
<evidence type="ECO:0000256" key="2">
    <source>
        <dbReference type="ARBA" id="ARBA00022741"/>
    </source>
</evidence>
<protein>
    <submittedName>
        <fullName evidence="4">Uncharacterized protein</fullName>
    </submittedName>
</protein>
<organism evidence="4 5">
    <name type="scientific">Marmota monax</name>
    <name type="common">Woodchuck</name>
    <dbReference type="NCBI Taxonomy" id="9995"/>
    <lineage>
        <taxon>Eukaryota</taxon>
        <taxon>Metazoa</taxon>
        <taxon>Chordata</taxon>
        <taxon>Craniata</taxon>
        <taxon>Vertebrata</taxon>
        <taxon>Euteleostomi</taxon>
        <taxon>Mammalia</taxon>
        <taxon>Eutheria</taxon>
        <taxon>Euarchontoglires</taxon>
        <taxon>Glires</taxon>
        <taxon>Rodentia</taxon>
        <taxon>Sciuromorpha</taxon>
        <taxon>Sciuridae</taxon>
        <taxon>Xerinae</taxon>
        <taxon>Marmotini</taxon>
        <taxon>Marmota</taxon>
    </lineage>
</organism>
<evidence type="ECO:0000256" key="3">
    <source>
        <dbReference type="ARBA" id="ARBA00022840"/>
    </source>
</evidence>
<dbReference type="GO" id="GO:0005524">
    <property type="term" value="F:ATP binding"/>
    <property type="evidence" value="ECO:0007669"/>
    <property type="project" value="UniProtKB-KW"/>
</dbReference>
<reference evidence="4" key="1">
    <citation type="submission" date="2019-04" db="EMBL/GenBank/DDBJ databases">
        <authorList>
            <person name="Alioto T."/>
            <person name="Alioto T."/>
        </authorList>
    </citation>
    <scope>NUCLEOTIDE SEQUENCE [LARGE SCALE GENOMIC DNA]</scope>
</reference>
<name>A0A5E4DI87_MARMO</name>
<dbReference type="GO" id="GO:0015630">
    <property type="term" value="C:microtubule cytoskeleton"/>
    <property type="evidence" value="ECO:0007669"/>
    <property type="project" value="TreeGrafter"/>
</dbReference>
<evidence type="ECO:0000313" key="4">
    <source>
        <dbReference type="EMBL" id="VTJ91429.1"/>
    </source>
</evidence>
<dbReference type="EMBL" id="CABDUW010008346">
    <property type="protein sequence ID" value="VTJ91429.1"/>
    <property type="molecule type" value="Genomic_DNA"/>
</dbReference>
<accession>A0A5E4DI87</accession>
<dbReference type="GO" id="GO:0005930">
    <property type="term" value="C:axoneme"/>
    <property type="evidence" value="ECO:0007669"/>
    <property type="project" value="TreeGrafter"/>
</dbReference>
<dbReference type="PANTHER" id="PTHR45870">
    <property type="entry name" value="TUBULIN MONOGLYCYLASE TTLL3"/>
    <property type="match status" value="1"/>
</dbReference>
<evidence type="ECO:0000313" key="5">
    <source>
        <dbReference type="Proteomes" id="UP000335636"/>
    </source>
</evidence>
<proteinExistence type="predicted"/>
<keyword evidence="3" id="KW-0067">ATP-binding</keyword>
<dbReference type="GO" id="GO:0003341">
    <property type="term" value="P:cilium movement"/>
    <property type="evidence" value="ECO:0007669"/>
    <property type="project" value="TreeGrafter"/>
</dbReference>
<dbReference type="PANTHER" id="PTHR45870:SF3">
    <property type="entry name" value="PROTEIN MONOGLYCYLASE TTLL8"/>
    <property type="match status" value="1"/>
</dbReference>
<sequence length="74" mass="8399">MGHTNTCAWVSDPEDADEKFRGLSGQLVDTACKVCQAYLGQLEHEDIDVSESSKEELSEDEWNDLIQQYYSLVQ</sequence>
<dbReference type="Proteomes" id="UP000335636">
    <property type="component" value="Unassembled WGS sequence"/>
</dbReference>
<keyword evidence="2" id="KW-0547">Nucleotide-binding</keyword>
<keyword evidence="1" id="KW-0436">Ligase</keyword>
<dbReference type="InterPro" id="IPR051437">
    <property type="entry name" value="TTLL_monoglycylase"/>
</dbReference>
<gene>
    <name evidence="4" type="ORF">MONAX_5E016568</name>
</gene>
<keyword evidence="5" id="KW-1185">Reference proteome</keyword>
<dbReference type="GO" id="GO:0070736">
    <property type="term" value="F:protein-glycine ligase activity, initiating"/>
    <property type="evidence" value="ECO:0007669"/>
    <property type="project" value="TreeGrafter"/>
</dbReference>
<evidence type="ECO:0000256" key="1">
    <source>
        <dbReference type="ARBA" id="ARBA00022598"/>
    </source>
</evidence>
<dbReference type="AlphaFoldDB" id="A0A5E4DI87"/>